<sequence length="56" mass="6272">MKNNILGGLVIFFVVVTCLILIDDLSTDKNHEVEPIKTQIEKTENENNLAVIESES</sequence>
<keyword evidence="1" id="KW-0812">Transmembrane</keyword>
<keyword evidence="3" id="KW-1185">Reference proteome</keyword>
<gene>
    <name evidence="2" type="ORF">LBU54_00490</name>
</gene>
<protein>
    <submittedName>
        <fullName evidence="2">Uncharacterized protein</fullName>
    </submittedName>
</protein>
<comment type="caution">
    <text evidence="2">The sequence shown here is derived from an EMBL/GenBank/DDBJ whole genome shotgun (WGS) entry which is preliminary data.</text>
</comment>
<evidence type="ECO:0000313" key="2">
    <source>
        <dbReference type="EMBL" id="MCA0131044.1"/>
    </source>
</evidence>
<keyword evidence="1" id="KW-0472">Membrane</keyword>
<dbReference type="RefSeq" id="WP_224523907.1">
    <property type="nucleotide sequence ID" value="NZ_JAIUJR010000001.1"/>
</dbReference>
<organism evidence="2 3">
    <name type="scientific">Winogradskyella alexanderae</name>
    <dbReference type="NCBI Taxonomy" id="2877123"/>
    <lineage>
        <taxon>Bacteria</taxon>
        <taxon>Pseudomonadati</taxon>
        <taxon>Bacteroidota</taxon>
        <taxon>Flavobacteriia</taxon>
        <taxon>Flavobacteriales</taxon>
        <taxon>Flavobacteriaceae</taxon>
        <taxon>Winogradskyella</taxon>
    </lineage>
</organism>
<dbReference type="Proteomes" id="UP001198901">
    <property type="component" value="Unassembled WGS sequence"/>
</dbReference>
<dbReference type="EMBL" id="JAIUJR010000001">
    <property type="protein sequence ID" value="MCA0131044.1"/>
    <property type="molecule type" value="Genomic_DNA"/>
</dbReference>
<evidence type="ECO:0000256" key="1">
    <source>
        <dbReference type="SAM" id="Phobius"/>
    </source>
</evidence>
<accession>A0ABS7XM21</accession>
<name>A0ABS7XM21_9FLAO</name>
<reference evidence="3" key="1">
    <citation type="submission" date="2023-07" db="EMBL/GenBank/DDBJ databases">
        <authorList>
            <person name="Yue Y."/>
        </authorList>
    </citation>
    <scope>NUCLEOTIDE SEQUENCE [LARGE SCALE GENOMIC DNA]</scope>
    <source>
        <strain evidence="3">D23</strain>
    </source>
</reference>
<keyword evidence="1" id="KW-1133">Transmembrane helix</keyword>
<proteinExistence type="predicted"/>
<evidence type="ECO:0000313" key="3">
    <source>
        <dbReference type="Proteomes" id="UP001198901"/>
    </source>
</evidence>
<feature type="transmembrane region" description="Helical" evidence="1">
    <location>
        <begin position="6"/>
        <end position="22"/>
    </location>
</feature>